<evidence type="ECO:0000313" key="11">
    <source>
        <dbReference type="EMBL" id="EFJ41490.1"/>
    </source>
</evidence>
<evidence type="ECO:0000256" key="9">
    <source>
        <dbReference type="SAM" id="Phobius"/>
    </source>
</evidence>
<evidence type="ECO:0000256" key="1">
    <source>
        <dbReference type="ARBA" id="ARBA00012513"/>
    </source>
</evidence>
<dbReference type="SMART" id="SM00220">
    <property type="entry name" value="S_TKc"/>
    <property type="match status" value="1"/>
</dbReference>
<evidence type="ECO:0000256" key="2">
    <source>
        <dbReference type="ARBA" id="ARBA00022527"/>
    </source>
</evidence>
<dbReference type="RefSeq" id="XP_002957435.1">
    <property type="nucleotide sequence ID" value="XM_002957389.1"/>
</dbReference>
<keyword evidence="9" id="KW-0472">Membrane</keyword>
<dbReference type="PANTHER" id="PTHR44899:SF3">
    <property type="entry name" value="SERINE_THREONINE-PROTEIN KINASE NEK1"/>
    <property type="match status" value="1"/>
</dbReference>
<evidence type="ECO:0000313" key="12">
    <source>
        <dbReference type="Proteomes" id="UP000001058"/>
    </source>
</evidence>
<evidence type="ECO:0000256" key="7">
    <source>
        <dbReference type="ARBA" id="ARBA00047899"/>
    </source>
</evidence>
<accession>D8UFN5</accession>
<keyword evidence="4" id="KW-0547">Nucleotide-binding</keyword>
<evidence type="ECO:0000256" key="3">
    <source>
        <dbReference type="ARBA" id="ARBA00022679"/>
    </source>
</evidence>
<dbReference type="PROSITE" id="PS00108">
    <property type="entry name" value="PROTEIN_KINASE_ST"/>
    <property type="match status" value="1"/>
</dbReference>
<evidence type="ECO:0000256" key="4">
    <source>
        <dbReference type="ARBA" id="ARBA00022741"/>
    </source>
</evidence>
<dbReference type="PANTHER" id="PTHR44899">
    <property type="entry name" value="CAMK FAMILY PROTEIN KINASE"/>
    <property type="match status" value="1"/>
</dbReference>
<dbReference type="OrthoDB" id="248923at2759"/>
<keyword evidence="12" id="KW-1185">Reference proteome</keyword>
<keyword evidence="9" id="KW-0812">Transmembrane</keyword>
<evidence type="ECO:0000259" key="10">
    <source>
        <dbReference type="PROSITE" id="PS50011"/>
    </source>
</evidence>
<dbReference type="eggNOG" id="KOG0589">
    <property type="taxonomic scope" value="Eukaryota"/>
</dbReference>
<keyword evidence="2" id="KW-0723">Serine/threonine-protein kinase</keyword>
<reference evidence="11 12" key="1">
    <citation type="journal article" date="2010" name="Science">
        <title>Genomic analysis of organismal complexity in the multicellular green alga Volvox carteri.</title>
        <authorList>
            <person name="Prochnik S.E."/>
            <person name="Umen J."/>
            <person name="Nedelcu A.M."/>
            <person name="Hallmann A."/>
            <person name="Miller S.M."/>
            <person name="Nishii I."/>
            <person name="Ferris P."/>
            <person name="Kuo A."/>
            <person name="Mitros T."/>
            <person name="Fritz-Laylin L.K."/>
            <person name="Hellsten U."/>
            <person name="Chapman J."/>
            <person name="Simakov O."/>
            <person name="Rensing S.A."/>
            <person name="Terry A."/>
            <person name="Pangilinan J."/>
            <person name="Kapitonov V."/>
            <person name="Jurka J."/>
            <person name="Salamov A."/>
            <person name="Shapiro H."/>
            <person name="Schmutz J."/>
            <person name="Grimwood J."/>
            <person name="Lindquist E."/>
            <person name="Lucas S."/>
            <person name="Grigoriev I.V."/>
            <person name="Schmitt R."/>
            <person name="Kirk D."/>
            <person name="Rokhsar D.S."/>
        </authorList>
    </citation>
    <scope>NUCLEOTIDE SEQUENCE [LARGE SCALE GENOMIC DNA]</scope>
    <source>
        <strain evidence="12">f. Nagariensis / Eve</strain>
    </source>
</reference>
<dbReference type="GO" id="GO:0005524">
    <property type="term" value="F:ATP binding"/>
    <property type="evidence" value="ECO:0007669"/>
    <property type="project" value="UniProtKB-KW"/>
</dbReference>
<dbReference type="InterPro" id="IPR011009">
    <property type="entry name" value="Kinase-like_dom_sf"/>
</dbReference>
<dbReference type="Proteomes" id="UP000001058">
    <property type="component" value="Unassembled WGS sequence"/>
</dbReference>
<dbReference type="GeneID" id="9626886"/>
<keyword evidence="6" id="KW-0067">ATP-binding</keyword>
<dbReference type="AlphaFoldDB" id="D8UFN5"/>
<dbReference type="InterPro" id="IPR000719">
    <property type="entry name" value="Prot_kinase_dom"/>
</dbReference>
<comment type="catalytic activity">
    <reaction evidence="8">
        <text>L-seryl-[protein] + ATP = O-phospho-L-seryl-[protein] + ADP + H(+)</text>
        <dbReference type="Rhea" id="RHEA:17989"/>
        <dbReference type="Rhea" id="RHEA-COMP:9863"/>
        <dbReference type="Rhea" id="RHEA-COMP:11604"/>
        <dbReference type="ChEBI" id="CHEBI:15378"/>
        <dbReference type="ChEBI" id="CHEBI:29999"/>
        <dbReference type="ChEBI" id="CHEBI:30616"/>
        <dbReference type="ChEBI" id="CHEBI:83421"/>
        <dbReference type="ChEBI" id="CHEBI:456216"/>
        <dbReference type="EC" id="2.7.11.1"/>
    </reaction>
</comment>
<dbReference type="InParanoid" id="D8UFN5"/>
<evidence type="ECO:0000256" key="6">
    <source>
        <dbReference type="ARBA" id="ARBA00022840"/>
    </source>
</evidence>
<name>D8UFN5_VOLCA</name>
<dbReference type="SUPFAM" id="SSF56112">
    <property type="entry name" value="Protein kinase-like (PK-like)"/>
    <property type="match status" value="1"/>
</dbReference>
<organism evidence="12">
    <name type="scientific">Volvox carteri f. nagariensis</name>
    <dbReference type="NCBI Taxonomy" id="3068"/>
    <lineage>
        <taxon>Eukaryota</taxon>
        <taxon>Viridiplantae</taxon>
        <taxon>Chlorophyta</taxon>
        <taxon>core chlorophytes</taxon>
        <taxon>Chlorophyceae</taxon>
        <taxon>CS clade</taxon>
        <taxon>Chlamydomonadales</taxon>
        <taxon>Volvocaceae</taxon>
        <taxon>Volvox</taxon>
    </lineage>
</organism>
<dbReference type="InterPro" id="IPR008271">
    <property type="entry name" value="Ser/Thr_kinase_AS"/>
</dbReference>
<feature type="transmembrane region" description="Helical" evidence="9">
    <location>
        <begin position="58"/>
        <end position="74"/>
    </location>
</feature>
<sequence length="261" mass="28878">AENEVAVLTRAGSHPNLVEFRGWYRDPRDGVMCLVMGYCGGGTLAQLIKRASYFPEDLVMFWFVQLLLALHHLHGRKIMHRDLKPDNIFLAGNRRVIKLGDLGVAKQLEGTFELAITCLGTPYYMSPECLASRPYTYASDIWSLGCVLYEMAARRTAFEALGLPQLMFKILRVAYDPLPTQFSRPFQQLVNSMLRADPEDRPTTQDLLSQPFVRRHLKRLLDISARKVATAGQPGVCVWGGGGEGGAIQGGNQVVGKGPAG</sequence>
<protein>
    <recommendedName>
        <fullName evidence="1">non-specific serine/threonine protein kinase</fullName>
        <ecNumber evidence="1">2.7.11.1</ecNumber>
    </recommendedName>
</protein>
<dbReference type="KEGG" id="vcn:VOLCADRAFT_68198"/>
<dbReference type="InterPro" id="IPR051131">
    <property type="entry name" value="NEK_Ser/Thr_kinase_NIMA"/>
</dbReference>
<dbReference type="Gene3D" id="1.10.510.10">
    <property type="entry name" value="Transferase(Phosphotransferase) domain 1"/>
    <property type="match status" value="1"/>
</dbReference>
<keyword evidence="3" id="KW-0808">Transferase</keyword>
<dbReference type="GO" id="GO:0004674">
    <property type="term" value="F:protein serine/threonine kinase activity"/>
    <property type="evidence" value="ECO:0007669"/>
    <property type="project" value="UniProtKB-KW"/>
</dbReference>
<proteinExistence type="predicted"/>
<dbReference type="EMBL" id="GL378394">
    <property type="protein sequence ID" value="EFJ41490.1"/>
    <property type="molecule type" value="Genomic_DNA"/>
</dbReference>
<evidence type="ECO:0000256" key="8">
    <source>
        <dbReference type="ARBA" id="ARBA00048679"/>
    </source>
</evidence>
<dbReference type="EC" id="2.7.11.1" evidence="1"/>
<comment type="catalytic activity">
    <reaction evidence="7">
        <text>L-threonyl-[protein] + ATP = O-phospho-L-threonyl-[protein] + ADP + H(+)</text>
        <dbReference type="Rhea" id="RHEA:46608"/>
        <dbReference type="Rhea" id="RHEA-COMP:11060"/>
        <dbReference type="Rhea" id="RHEA-COMP:11605"/>
        <dbReference type="ChEBI" id="CHEBI:15378"/>
        <dbReference type="ChEBI" id="CHEBI:30013"/>
        <dbReference type="ChEBI" id="CHEBI:30616"/>
        <dbReference type="ChEBI" id="CHEBI:61977"/>
        <dbReference type="ChEBI" id="CHEBI:456216"/>
        <dbReference type="EC" id="2.7.11.1"/>
    </reaction>
</comment>
<gene>
    <name evidence="11" type="ORF">VOLCADRAFT_68198</name>
</gene>
<dbReference type="STRING" id="3068.D8UFN5"/>
<feature type="domain" description="Protein kinase" evidence="10">
    <location>
        <begin position="1"/>
        <end position="213"/>
    </location>
</feature>
<evidence type="ECO:0000256" key="5">
    <source>
        <dbReference type="ARBA" id="ARBA00022777"/>
    </source>
</evidence>
<dbReference type="Pfam" id="PF00069">
    <property type="entry name" value="Pkinase"/>
    <property type="match status" value="1"/>
</dbReference>
<feature type="non-terminal residue" evidence="11">
    <location>
        <position position="1"/>
    </location>
</feature>
<keyword evidence="5" id="KW-0418">Kinase</keyword>
<dbReference type="PROSITE" id="PS50011">
    <property type="entry name" value="PROTEIN_KINASE_DOM"/>
    <property type="match status" value="1"/>
</dbReference>
<keyword evidence="9" id="KW-1133">Transmembrane helix</keyword>